<keyword evidence="3" id="KW-1185">Reference proteome</keyword>
<dbReference type="STRING" id="1777137.AWB76_04066"/>
<dbReference type="EMBL" id="FCOI02000013">
    <property type="protein sequence ID" value="SAK68184.1"/>
    <property type="molecule type" value="Genomic_DNA"/>
</dbReference>
<dbReference type="AlphaFoldDB" id="A0A158BDN4"/>
<feature type="transmembrane region" description="Helical" evidence="1">
    <location>
        <begin position="6"/>
        <end position="31"/>
    </location>
</feature>
<evidence type="ECO:0000256" key="1">
    <source>
        <dbReference type="SAM" id="Phobius"/>
    </source>
</evidence>
<keyword evidence="1" id="KW-0812">Transmembrane</keyword>
<dbReference type="Proteomes" id="UP000054624">
    <property type="component" value="Unassembled WGS sequence"/>
</dbReference>
<name>A0A158BDN4_9BURK</name>
<reference evidence="3" key="1">
    <citation type="submission" date="2016-01" db="EMBL/GenBank/DDBJ databases">
        <authorList>
            <person name="Peeters Charlotte."/>
        </authorList>
    </citation>
    <scope>NUCLEOTIDE SEQUENCE [LARGE SCALE GENOMIC DNA]</scope>
</reference>
<keyword evidence="1" id="KW-0472">Membrane</keyword>
<dbReference type="RefSeq" id="WP_279616427.1">
    <property type="nucleotide sequence ID" value="NZ_FCOI02000013.1"/>
</dbReference>
<evidence type="ECO:0000313" key="3">
    <source>
        <dbReference type="Proteomes" id="UP000054624"/>
    </source>
</evidence>
<accession>A0A158BDN4</accession>
<gene>
    <name evidence="2" type="ORF">AWB76_04066</name>
</gene>
<protein>
    <submittedName>
        <fullName evidence="2">Uncharacterized protein</fullName>
    </submittedName>
</protein>
<keyword evidence="1" id="KW-1133">Transmembrane helix</keyword>
<proteinExistence type="predicted"/>
<evidence type="ECO:0000313" key="2">
    <source>
        <dbReference type="EMBL" id="SAK68184.1"/>
    </source>
</evidence>
<sequence length="42" mass="4358">MTEALFFVAGAVFTFFAVGVGVLGALAYTGMIDENGTATRKL</sequence>
<organism evidence="2 3">
    <name type="scientific">Caballeronia temeraria</name>
    <dbReference type="NCBI Taxonomy" id="1777137"/>
    <lineage>
        <taxon>Bacteria</taxon>
        <taxon>Pseudomonadati</taxon>
        <taxon>Pseudomonadota</taxon>
        <taxon>Betaproteobacteria</taxon>
        <taxon>Burkholderiales</taxon>
        <taxon>Burkholderiaceae</taxon>
        <taxon>Caballeronia</taxon>
    </lineage>
</organism>